<evidence type="ECO:0000256" key="1">
    <source>
        <dbReference type="SAM" id="Phobius"/>
    </source>
</evidence>
<dbReference type="EMBL" id="CP048020">
    <property type="protein sequence ID" value="QHX42591.1"/>
    <property type="molecule type" value="Genomic_DNA"/>
</dbReference>
<keyword evidence="1" id="KW-0472">Membrane</keyword>
<dbReference type="Proteomes" id="UP000464374">
    <property type="component" value="Chromosome"/>
</dbReference>
<proteinExistence type="predicted"/>
<dbReference type="RefSeq" id="WP_162662613.1">
    <property type="nucleotide sequence ID" value="NZ_CP048020.1"/>
</dbReference>
<accession>A0A6P1XYU4</accession>
<name>A0A6P1XYU4_9SPIR</name>
<dbReference type="KEGG" id="trz:GWP43_03035"/>
<organism evidence="2 3">
    <name type="scientific">Treponema vincentii</name>
    <dbReference type="NCBI Taxonomy" id="69710"/>
    <lineage>
        <taxon>Bacteria</taxon>
        <taxon>Pseudomonadati</taxon>
        <taxon>Spirochaetota</taxon>
        <taxon>Spirochaetia</taxon>
        <taxon>Spirochaetales</taxon>
        <taxon>Treponemataceae</taxon>
        <taxon>Treponema</taxon>
    </lineage>
</organism>
<feature type="transmembrane region" description="Helical" evidence="1">
    <location>
        <begin position="7"/>
        <end position="25"/>
    </location>
</feature>
<protein>
    <submittedName>
        <fullName evidence="2">Uncharacterized protein</fullName>
    </submittedName>
</protein>
<evidence type="ECO:0000313" key="3">
    <source>
        <dbReference type="Proteomes" id="UP000464374"/>
    </source>
</evidence>
<sequence length="121" mass="14284">MEKKNKIVLSVIVFFIASLCIFYISNKKTKFDKNKWDKVSHRFEMSDDLIQILEKKRLNKEKVLELLGTTAVEMEYTQDNELSYFLKQGSIFTLGMPFTYLSIKFDDSGNYISSKIYSFEF</sequence>
<gene>
    <name evidence="2" type="ORF">GWP43_03035</name>
</gene>
<evidence type="ECO:0000313" key="2">
    <source>
        <dbReference type="EMBL" id="QHX42591.1"/>
    </source>
</evidence>
<keyword evidence="1" id="KW-0812">Transmembrane</keyword>
<dbReference type="AlphaFoldDB" id="A0A6P1XYU4"/>
<keyword evidence="1" id="KW-1133">Transmembrane helix</keyword>
<reference evidence="2 3" key="1">
    <citation type="submission" date="2020-01" db="EMBL/GenBank/DDBJ databases">
        <title>Complete genome sequence of a human oral phylogroup 1 Treponema sp. strain ATCC 700766, originally isolated from periodontitis dental plaque.</title>
        <authorList>
            <person name="Chan Y."/>
            <person name="Huo Y.-B."/>
            <person name="Yu X.-L."/>
            <person name="Zeng H."/>
            <person name="Leung W.-K."/>
            <person name="Watt R.M."/>
        </authorList>
    </citation>
    <scope>NUCLEOTIDE SEQUENCE [LARGE SCALE GENOMIC DNA]</scope>
    <source>
        <strain evidence="2 3">OMZ 804</strain>
    </source>
</reference>